<comment type="caution">
    <text evidence="2">The sequence shown here is derived from an EMBL/GenBank/DDBJ whole genome shotgun (WGS) entry which is preliminary data.</text>
</comment>
<dbReference type="InterPro" id="IPR039422">
    <property type="entry name" value="MarR/SlyA-like"/>
</dbReference>
<dbReference type="Gene3D" id="1.10.10.10">
    <property type="entry name" value="Winged helix-like DNA-binding domain superfamily/Winged helix DNA-binding domain"/>
    <property type="match status" value="1"/>
</dbReference>
<dbReference type="Proteomes" id="UP001232536">
    <property type="component" value="Unassembled WGS sequence"/>
</dbReference>
<evidence type="ECO:0000313" key="3">
    <source>
        <dbReference type="Proteomes" id="UP001232536"/>
    </source>
</evidence>
<dbReference type="PRINTS" id="PR00598">
    <property type="entry name" value="HTHMARR"/>
</dbReference>
<dbReference type="EMBL" id="JAUQYP010000001">
    <property type="protein sequence ID" value="MDO8106046.1"/>
    <property type="molecule type" value="Genomic_DNA"/>
</dbReference>
<dbReference type="InterPro" id="IPR036390">
    <property type="entry name" value="WH_DNA-bd_sf"/>
</dbReference>
<dbReference type="RefSeq" id="WP_304599739.1">
    <property type="nucleotide sequence ID" value="NZ_JAUQYO010000002.1"/>
</dbReference>
<feature type="domain" description="HTH marR-type" evidence="1">
    <location>
        <begin position="9"/>
        <end position="141"/>
    </location>
</feature>
<name>A0ABT9D9R3_9CELL</name>
<gene>
    <name evidence="2" type="ORF">Q6348_02415</name>
</gene>
<reference evidence="2 3" key="1">
    <citation type="submission" date="2023-07" db="EMBL/GenBank/DDBJ databases">
        <title>Description of novel actinomycetes strains, isolated from tidal flat sediment.</title>
        <authorList>
            <person name="Lu C."/>
        </authorList>
    </citation>
    <scope>NUCLEOTIDE SEQUENCE [LARGE SCALE GENOMIC DNA]</scope>
    <source>
        <strain evidence="2 3">SYSU T00b441</strain>
    </source>
</reference>
<dbReference type="InterPro" id="IPR000835">
    <property type="entry name" value="HTH_MarR-typ"/>
</dbReference>
<sequence>MRDDPLDADETLVEAFWSVAHLLRKASHTALAPLGLTPGHARALGTLARHGRMRLNALSEHLRIAARSTTEVVDALEADGLVIREPDPTDRRATLVTLTPEGVEVAHELKRARAVEAESLFGRLSSDQRAELRQLLDVLRAP</sequence>
<dbReference type="Pfam" id="PF01047">
    <property type="entry name" value="MarR"/>
    <property type="match status" value="1"/>
</dbReference>
<dbReference type="SUPFAM" id="SSF46785">
    <property type="entry name" value="Winged helix' DNA-binding domain"/>
    <property type="match status" value="1"/>
</dbReference>
<organism evidence="2 3">
    <name type="scientific">Actinotalea lenta</name>
    <dbReference type="NCBI Taxonomy" id="3064654"/>
    <lineage>
        <taxon>Bacteria</taxon>
        <taxon>Bacillati</taxon>
        <taxon>Actinomycetota</taxon>
        <taxon>Actinomycetes</taxon>
        <taxon>Micrococcales</taxon>
        <taxon>Cellulomonadaceae</taxon>
        <taxon>Actinotalea</taxon>
    </lineage>
</organism>
<keyword evidence="3" id="KW-1185">Reference proteome</keyword>
<evidence type="ECO:0000313" key="2">
    <source>
        <dbReference type="EMBL" id="MDO8106046.1"/>
    </source>
</evidence>
<dbReference type="PROSITE" id="PS50995">
    <property type="entry name" value="HTH_MARR_2"/>
    <property type="match status" value="1"/>
</dbReference>
<dbReference type="PANTHER" id="PTHR33164:SF103">
    <property type="entry name" value="REGULATORY PROTEIN MARR"/>
    <property type="match status" value="1"/>
</dbReference>
<accession>A0ABT9D9R3</accession>
<evidence type="ECO:0000259" key="1">
    <source>
        <dbReference type="PROSITE" id="PS50995"/>
    </source>
</evidence>
<dbReference type="SMART" id="SM00347">
    <property type="entry name" value="HTH_MARR"/>
    <property type="match status" value="1"/>
</dbReference>
<dbReference type="InterPro" id="IPR036388">
    <property type="entry name" value="WH-like_DNA-bd_sf"/>
</dbReference>
<dbReference type="PANTHER" id="PTHR33164">
    <property type="entry name" value="TRANSCRIPTIONAL REGULATOR, MARR FAMILY"/>
    <property type="match status" value="1"/>
</dbReference>
<protein>
    <submittedName>
        <fullName evidence="2">MarR family transcriptional regulator</fullName>
    </submittedName>
</protein>
<proteinExistence type="predicted"/>